<proteinExistence type="predicted"/>
<protein>
    <submittedName>
        <fullName evidence="1">Uncharacterized protein</fullName>
    </submittedName>
</protein>
<keyword evidence="2" id="KW-1185">Reference proteome</keyword>
<evidence type="ECO:0000313" key="2">
    <source>
        <dbReference type="Proteomes" id="UP001320154"/>
    </source>
</evidence>
<name>A0ABS9B4J3_9GAMM</name>
<accession>A0ABS9B4J3</accession>
<evidence type="ECO:0000313" key="1">
    <source>
        <dbReference type="EMBL" id="MCE8047001.1"/>
    </source>
</evidence>
<dbReference type="RefSeq" id="WP_234250471.1">
    <property type="nucleotide sequence ID" value="NZ_JABFTQ010000005.1"/>
</dbReference>
<comment type="caution">
    <text evidence="1">The sequence shown here is derived from an EMBL/GenBank/DDBJ whole genome shotgun (WGS) entry which is preliminary data.</text>
</comment>
<dbReference type="Proteomes" id="UP001320154">
    <property type="component" value="Unassembled WGS sequence"/>
</dbReference>
<dbReference type="EMBL" id="JABFTQ010000005">
    <property type="protein sequence ID" value="MCE8047001.1"/>
    <property type="molecule type" value="Genomic_DNA"/>
</dbReference>
<reference evidence="1 2" key="1">
    <citation type="journal article" date="2021" name="Front. Microbiol.">
        <title>Aerobic Denitrification and Heterotrophic Sulfur Oxidation in the Genus Halomonas Revealed by Six Novel Species Characterizations and Genome-Based Analysis.</title>
        <authorList>
            <person name="Wang L."/>
            <person name="Shao Z."/>
        </authorList>
    </citation>
    <scope>NUCLEOTIDE SEQUENCE [LARGE SCALE GENOMIC DNA]</scope>
    <source>
        <strain evidence="1 2">MCCC 1A05748</strain>
    </source>
</reference>
<organism evidence="1 2">
    <name type="scientific">Billgrantia desiderata</name>
    <dbReference type="NCBI Taxonomy" id="52021"/>
    <lineage>
        <taxon>Bacteria</taxon>
        <taxon>Pseudomonadati</taxon>
        <taxon>Pseudomonadota</taxon>
        <taxon>Gammaproteobacteria</taxon>
        <taxon>Oceanospirillales</taxon>
        <taxon>Halomonadaceae</taxon>
        <taxon>Billgrantia</taxon>
    </lineage>
</organism>
<sequence>MPRVAVLDDKGLLIGSKQKSKLAKGDVECGDLPCDGSHRLIDGAFWPVGRGRGKPRNPPVSPYQALAQLIRSVENGAPVPQECTAWADWYDEFGGKR</sequence>
<gene>
    <name evidence="1" type="ORF">HOP60_09700</name>
</gene>